<dbReference type="InterPro" id="IPR011042">
    <property type="entry name" value="6-blade_b-propeller_TolB-like"/>
</dbReference>
<feature type="domain" description="Peptidase S9 prolyl oligopeptidase catalytic" evidence="2">
    <location>
        <begin position="412"/>
        <end position="628"/>
    </location>
</feature>
<dbReference type="AlphaFoldDB" id="A0A433JF14"/>
<dbReference type="EMBL" id="RZIJ01000001">
    <property type="protein sequence ID" value="RUQ75739.1"/>
    <property type="molecule type" value="Genomic_DNA"/>
</dbReference>
<dbReference type="PANTHER" id="PTHR42776">
    <property type="entry name" value="SERINE PEPTIDASE S9 FAMILY MEMBER"/>
    <property type="match status" value="1"/>
</dbReference>
<dbReference type="SUPFAM" id="SSF69304">
    <property type="entry name" value="Tricorn protease N-terminal domain"/>
    <property type="match status" value="1"/>
</dbReference>
<dbReference type="InterPro" id="IPR001375">
    <property type="entry name" value="Peptidase_S9_cat"/>
</dbReference>
<keyword evidence="1" id="KW-0378">Hydrolase</keyword>
<dbReference type="GO" id="GO:0006508">
    <property type="term" value="P:proteolysis"/>
    <property type="evidence" value="ECO:0007669"/>
    <property type="project" value="InterPro"/>
</dbReference>
<dbReference type="Proteomes" id="UP000280346">
    <property type="component" value="Unassembled WGS sequence"/>
</dbReference>
<dbReference type="RefSeq" id="WP_126994000.1">
    <property type="nucleotide sequence ID" value="NZ_JBNPXW010000001.1"/>
</dbReference>
<name>A0A433JF14_9PROT</name>
<dbReference type="OrthoDB" id="1094230at2"/>
<dbReference type="Pfam" id="PF00326">
    <property type="entry name" value="Peptidase_S9"/>
    <property type="match status" value="1"/>
</dbReference>
<keyword evidence="4" id="KW-1185">Reference proteome</keyword>
<accession>A0A433JF14</accession>
<evidence type="ECO:0000259" key="2">
    <source>
        <dbReference type="Pfam" id="PF00326"/>
    </source>
</evidence>
<dbReference type="Gene3D" id="2.120.10.30">
    <property type="entry name" value="TolB, C-terminal domain"/>
    <property type="match status" value="1"/>
</dbReference>
<reference evidence="3 4" key="1">
    <citation type="submission" date="2018-12" db="EMBL/GenBank/DDBJ databases">
        <authorList>
            <person name="Yang Y."/>
        </authorList>
    </citation>
    <scope>NUCLEOTIDE SEQUENCE [LARGE SCALE GENOMIC DNA]</scope>
    <source>
        <strain evidence="3 4">GSF71</strain>
    </source>
</reference>
<dbReference type="InterPro" id="IPR029058">
    <property type="entry name" value="AB_hydrolase_fold"/>
</dbReference>
<dbReference type="GO" id="GO:0004252">
    <property type="term" value="F:serine-type endopeptidase activity"/>
    <property type="evidence" value="ECO:0007669"/>
    <property type="project" value="TreeGrafter"/>
</dbReference>
<sequence length="651" mass="71228">MAAEHPLIPRATLFGVPERATVRLSPDGRWLAWHGPHQGACNVWIAPADEPEAARPLTTLTGRGASGWLLHWAGNSRTILYLADRNGDENWVVVAVDRETGAERALSPPGASGLIEMSLETCNPRHPDAAIVAHNARDPRWYDNHLVDVRTGESRELVRNEFGFSNVWYDLDLRPRVAARMLGDGTMELLRRDGAGDGDGGWTPFARVEHEDTEGFALFAGTRDKTLVHVLDSTGRDTRALQSLDLRTGARTLLFAHETADVIDLWPDADGGPPLAVIAEPDRRAWTFFDAELGADHAWLAERIGGEPWIAGHSTDLSRMAVFADRDDGRGHYWLFDRPSRRLRQLFPQREALQAHSLPPMRIERMTARDGLPLVNGLILPSGVAERAAGRPAEPLPMVLHVHGGPWGRQSWGFHPILQWLADRGYAVLSVNFRGSTGFGKAFLNAADGEWGAAMHDDLIDAVDWAVAEGIADPARVAIFGASYGGYAALAGLTFTPEVFACAVDLVGPANLITLLETAPPNWMSWRPVLLRRVGGDPATEDGRAFLWARSPLSRVDAIRRPLLIAQGANDVRVNRDESDRIFAAMRERGLPATYLLFPDEGHWLARPENRLAFHAVAEAFLARHLGGRAEPVGDAFAGSSIVVQPGSAPL</sequence>
<protein>
    <submittedName>
        <fullName evidence="3">S9 family peptidase</fullName>
    </submittedName>
</protein>
<proteinExistence type="predicted"/>
<dbReference type="Gene3D" id="3.40.50.1820">
    <property type="entry name" value="alpha/beta hydrolase"/>
    <property type="match status" value="1"/>
</dbReference>
<evidence type="ECO:0000256" key="1">
    <source>
        <dbReference type="ARBA" id="ARBA00022801"/>
    </source>
</evidence>
<dbReference type="SUPFAM" id="SSF53474">
    <property type="entry name" value="alpha/beta-Hydrolases"/>
    <property type="match status" value="1"/>
</dbReference>
<gene>
    <name evidence="3" type="ORF">EJ913_01075</name>
</gene>
<evidence type="ECO:0000313" key="4">
    <source>
        <dbReference type="Proteomes" id="UP000280346"/>
    </source>
</evidence>
<evidence type="ECO:0000313" key="3">
    <source>
        <dbReference type="EMBL" id="RUQ75739.1"/>
    </source>
</evidence>
<organism evidence="3 4">
    <name type="scientific">Azospirillum doebereinerae</name>
    <dbReference type="NCBI Taxonomy" id="92933"/>
    <lineage>
        <taxon>Bacteria</taxon>
        <taxon>Pseudomonadati</taxon>
        <taxon>Pseudomonadota</taxon>
        <taxon>Alphaproteobacteria</taxon>
        <taxon>Rhodospirillales</taxon>
        <taxon>Azospirillaceae</taxon>
        <taxon>Azospirillum</taxon>
    </lineage>
</organism>
<comment type="caution">
    <text evidence="3">The sequence shown here is derived from an EMBL/GenBank/DDBJ whole genome shotgun (WGS) entry which is preliminary data.</text>
</comment>
<dbReference type="PANTHER" id="PTHR42776:SF27">
    <property type="entry name" value="DIPEPTIDYL PEPTIDASE FAMILY MEMBER 6"/>
    <property type="match status" value="1"/>
</dbReference>